<evidence type="ECO:0000313" key="2">
    <source>
        <dbReference type="EMBL" id="MFD1629857.1"/>
    </source>
</evidence>
<reference evidence="3" key="1">
    <citation type="journal article" date="2019" name="Int. J. Syst. Evol. Microbiol.">
        <title>The Global Catalogue of Microorganisms (GCM) 10K type strain sequencing project: providing services to taxonomists for standard genome sequencing and annotation.</title>
        <authorList>
            <consortium name="The Broad Institute Genomics Platform"/>
            <consortium name="The Broad Institute Genome Sequencing Center for Infectious Disease"/>
            <person name="Wu L."/>
            <person name="Ma J."/>
        </authorList>
    </citation>
    <scope>NUCLEOTIDE SEQUENCE [LARGE SCALE GENOMIC DNA]</scope>
    <source>
        <strain evidence="3">CCUG 53762</strain>
    </source>
</reference>
<accession>A0ABW4ID36</accession>
<evidence type="ECO:0000256" key="1">
    <source>
        <dbReference type="SAM" id="SignalP"/>
    </source>
</evidence>
<comment type="caution">
    <text evidence="2">The sequence shown here is derived from an EMBL/GenBank/DDBJ whole genome shotgun (WGS) entry which is preliminary data.</text>
</comment>
<organism evidence="2 3">
    <name type="scientific">Pseudopedobacter beijingensis</name>
    <dbReference type="NCBI Taxonomy" id="1207056"/>
    <lineage>
        <taxon>Bacteria</taxon>
        <taxon>Pseudomonadati</taxon>
        <taxon>Bacteroidota</taxon>
        <taxon>Sphingobacteriia</taxon>
        <taxon>Sphingobacteriales</taxon>
        <taxon>Sphingobacteriaceae</taxon>
        <taxon>Pseudopedobacter</taxon>
    </lineage>
</organism>
<feature type="chain" id="PRO_5046322579" evidence="1">
    <location>
        <begin position="23"/>
        <end position="604"/>
    </location>
</feature>
<dbReference type="EMBL" id="JBHUDG010000012">
    <property type="protein sequence ID" value="MFD1629857.1"/>
    <property type="molecule type" value="Genomic_DNA"/>
</dbReference>
<evidence type="ECO:0000313" key="3">
    <source>
        <dbReference type="Proteomes" id="UP001597118"/>
    </source>
</evidence>
<name>A0ABW4ID36_9SPHI</name>
<keyword evidence="1" id="KW-0732">Signal</keyword>
<proteinExistence type="predicted"/>
<protein>
    <submittedName>
        <fullName evidence="2">Glycoside hydrolase family 71/99-like protein</fullName>
    </submittedName>
</protein>
<gene>
    <name evidence="2" type="ORF">ACFSAH_08215</name>
</gene>
<dbReference type="Gene3D" id="3.20.20.80">
    <property type="entry name" value="Glycosidases"/>
    <property type="match status" value="1"/>
</dbReference>
<sequence length="604" mass="69465">MLKTVFSILLFCIISAVSYSQQGNGKKVYADYHGTRYSRKHDGMLGRWSYYDNTSKSVTALKRLSYNADNILENGQHDIAAVAYPLTGIQSNLDPDFVEYQILTAKSAKIDGFFIEWGYPEHESTLLLNAMQKVAAKYDFEIGVNWCDGWLYYDWITKVKPEIKTREDKTKHFRYAYQYLIDSVFSVKTAPRVKGKPVYYLFGGGITPTEYQSVVDSKDIENVYGKNAPQTLRRIIEWGKIEGRKYTPAPMSEDTRQWQALDMMPTAWIPARVRPMDKTYPHWDHYATRDDVLRYMAPFKEKLWDGANPKGLTKSGFVVPGMDNRGCGGWGRGHFFYIPRDNGQTYEDLWKLNMQSKDSLDMVFIASWSDYTEGHEIEPTVENGYRELETTLKYASAFKNEKMDKGGLELPLRLFKLRKDYLFLTALKASVLQAKTLLDDAALAISQQDFMLAEKKMGECESIFTEQHKKVKSKNYIISRDLLVNGKRTPGLLDTRETKINLGQALRKKLDNNYYTGYITFEYLDEGIESLIIKSETNKLPKSKYAVVGEIRTKGTGDWKKAKIKLIDQNIAFKDLSDNADFVINGKVKVRNLSFDFTVFEPLK</sequence>
<dbReference type="RefSeq" id="WP_379662235.1">
    <property type="nucleotide sequence ID" value="NZ_JBHUDG010000012.1"/>
</dbReference>
<dbReference type="Proteomes" id="UP001597118">
    <property type="component" value="Unassembled WGS sequence"/>
</dbReference>
<feature type="signal peptide" evidence="1">
    <location>
        <begin position="1"/>
        <end position="22"/>
    </location>
</feature>
<dbReference type="CDD" id="cd11575">
    <property type="entry name" value="GH99_GH71_like_3"/>
    <property type="match status" value="1"/>
</dbReference>
<keyword evidence="3" id="KW-1185">Reference proteome</keyword>